<keyword evidence="2" id="KW-1185">Reference proteome</keyword>
<comment type="caution">
    <text evidence="1">The sequence shown here is derived from an EMBL/GenBank/DDBJ whole genome shotgun (WGS) entry which is preliminary data.</text>
</comment>
<dbReference type="Pfam" id="PF07841">
    <property type="entry name" value="DM4_12"/>
    <property type="match status" value="1"/>
</dbReference>
<dbReference type="EMBL" id="BGZK01000786">
    <property type="protein sequence ID" value="GBP60342.1"/>
    <property type="molecule type" value="Genomic_DNA"/>
</dbReference>
<accession>A0A4C1XBI4</accession>
<sequence>MKRSRQRHGAAAAGGRLEKVESRGLPGRACLLRAVCESARAHLHHNGLVGDLLHIVFTPSSSEAEDLDDEFYEAEYSGLIQVCHHYVDACPDNPLAYFSVLL</sequence>
<dbReference type="PANTHER" id="PTHR21398:SF22">
    <property type="entry name" value="IP12060P-RELATED"/>
    <property type="match status" value="1"/>
</dbReference>
<evidence type="ECO:0000313" key="1">
    <source>
        <dbReference type="EMBL" id="GBP60342.1"/>
    </source>
</evidence>
<gene>
    <name evidence="1" type="ORF">EVAR_91377_1</name>
</gene>
<reference evidence="1 2" key="1">
    <citation type="journal article" date="2019" name="Commun. Biol.">
        <title>The bagworm genome reveals a unique fibroin gene that provides high tensile strength.</title>
        <authorList>
            <person name="Kono N."/>
            <person name="Nakamura H."/>
            <person name="Ohtoshi R."/>
            <person name="Tomita M."/>
            <person name="Numata K."/>
            <person name="Arakawa K."/>
        </authorList>
    </citation>
    <scope>NUCLEOTIDE SEQUENCE [LARGE SCALE GENOMIC DNA]</scope>
</reference>
<evidence type="ECO:0000313" key="2">
    <source>
        <dbReference type="Proteomes" id="UP000299102"/>
    </source>
</evidence>
<dbReference type="SMART" id="SM00718">
    <property type="entry name" value="DM4_12"/>
    <property type="match status" value="1"/>
</dbReference>
<dbReference type="OrthoDB" id="7526931at2759"/>
<dbReference type="Proteomes" id="UP000299102">
    <property type="component" value="Unassembled WGS sequence"/>
</dbReference>
<organism evidence="1 2">
    <name type="scientific">Eumeta variegata</name>
    <name type="common">Bagworm moth</name>
    <name type="synonym">Eumeta japonica</name>
    <dbReference type="NCBI Taxonomy" id="151549"/>
    <lineage>
        <taxon>Eukaryota</taxon>
        <taxon>Metazoa</taxon>
        <taxon>Ecdysozoa</taxon>
        <taxon>Arthropoda</taxon>
        <taxon>Hexapoda</taxon>
        <taxon>Insecta</taxon>
        <taxon>Pterygota</taxon>
        <taxon>Neoptera</taxon>
        <taxon>Endopterygota</taxon>
        <taxon>Lepidoptera</taxon>
        <taxon>Glossata</taxon>
        <taxon>Ditrysia</taxon>
        <taxon>Tineoidea</taxon>
        <taxon>Psychidae</taxon>
        <taxon>Oiketicinae</taxon>
        <taxon>Eumeta</taxon>
    </lineage>
</organism>
<protein>
    <submittedName>
        <fullName evidence="1">Uncharacterized protein</fullName>
    </submittedName>
</protein>
<proteinExistence type="predicted"/>
<dbReference type="PANTHER" id="PTHR21398">
    <property type="entry name" value="AGAP007094-PA"/>
    <property type="match status" value="1"/>
</dbReference>
<name>A0A4C1XBI4_EUMVA</name>
<dbReference type="AlphaFoldDB" id="A0A4C1XBI4"/>
<dbReference type="InterPro" id="IPR006631">
    <property type="entry name" value="DM4_12"/>
</dbReference>